<evidence type="ECO:0000256" key="2">
    <source>
        <dbReference type="SAM" id="MobiDB-lite"/>
    </source>
</evidence>
<proteinExistence type="predicted"/>
<evidence type="ECO:0000313" key="4">
    <source>
        <dbReference type="EMBL" id="THU90638.1"/>
    </source>
</evidence>
<gene>
    <name evidence="4" type="ORF">K435DRAFT_864140</name>
</gene>
<feature type="region of interest" description="Disordered" evidence="2">
    <location>
        <begin position="40"/>
        <end position="68"/>
    </location>
</feature>
<dbReference type="InterPro" id="IPR014720">
    <property type="entry name" value="dsRBD_dom"/>
</dbReference>
<dbReference type="Gene3D" id="3.30.160.20">
    <property type="match status" value="1"/>
</dbReference>
<evidence type="ECO:0000313" key="5">
    <source>
        <dbReference type="Proteomes" id="UP000297245"/>
    </source>
</evidence>
<dbReference type="SUPFAM" id="SSF54768">
    <property type="entry name" value="dsRNA-binding domain-like"/>
    <property type="match status" value="1"/>
</dbReference>
<accession>A0A4S8LPA7</accession>
<protein>
    <recommendedName>
        <fullName evidence="3">DRBM domain-containing protein</fullName>
    </recommendedName>
</protein>
<feature type="region of interest" description="Disordered" evidence="2">
    <location>
        <begin position="1"/>
        <end position="23"/>
    </location>
</feature>
<keyword evidence="5" id="KW-1185">Reference proteome</keyword>
<dbReference type="EMBL" id="ML179329">
    <property type="protein sequence ID" value="THU90638.1"/>
    <property type="molecule type" value="Genomic_DNA"/>
</dbReference>
<dbReference type="GO" id="GO:0003723">
    <property type="term" value="F:RNA binding"/>
    <property type="evidence" value="ECO:0007669"/>
    <property type="project" value="UniProtKB-UniRule"/>
</dbReference>
<dbReference type="AlphaFoldDB" id="A0A4S8LPA7"/>
<name>A0A4S8LPA7_DENBC</name>
<feature type="compositionally biased region" description="Basic and acidic residues" evidence="2">
    <location>
        <begin position="40"/>
        <end position="54"/>
    </location>
</feature>
<dbReference type="PROSITE" id="PS50137">
    <property type="entry name" value="DS_RBD"/>
    <property type="match status" value="1"/>
</dbReference>
<sequence length="68" mass="7672">MDLNNWGQPNHKISWKHEKSGSEHDGTWTAIVYVDDKECGRGKGKTKREAEEAAAKQALEVVQPPQQQ</sequence>
<keyword evidence="1" id="KW-0694">RNA-binding</keyword>
<reference evidence="4 5" key="1">
    <citation type="journal article" date="2019" name="Nat. Ecol. Evol.">
        <title>Megaphylogeny resolves global patterns of mushroom evolution.</title>
        <authorList>
            <person name="Varga T."/>
            <person name="Krizsan K."/>
            <person name="Foldi C."/>
            <person name="Dima B."/>
            <person name="Sanchez-Garcia M."/>
            <person name="Sanchez-Ramirez S."/>
            <person name="Szollosi G.J."/>
            <person name="Szarkandi J.G."/>
            <person name="Papp V."/>
            <person name="Albert L."/>
            <person name="Andreopoulos W."/>
            <person name="Angelini C."/>
            <person name="Antonin V."/>
            <person name="Barry K.W."/>
            <person name="Bougher N.L."/>
            <person name="Buchanan P."/>
            <person name="Buyck B."/>
            <person name="Bense V."/>
            <person name="Catcheside P."/>
            <person name="Chovatia M."/>
            <person name="Cooper J."/>
            <person name="Damon W."/>
            <person name="Desjardin D."/>
            <person name="Finy P."/>
            <person name="Geml J."/>
            <person name="Haridas S."/>
            <person name="Hughes K."/>
            <person name="Justo A."/>
            <person name="Karasinski D."/>
            <person name="Kautmanova I."/>
            <person name="Kiss B."/>
            <person name="Kocsube S."/>
            <person name="Kotiranta H."/>
            <person name="LaButti K.M."/>
            <person name="Lechner B.E."/>
            <person name="Liimatainen K."/>
            <person name="Lipzen A."/>
            <person name="Lukacs Z."/>
            <person name="Mihaltcheva S."/>
            <person name="Morgado L.N."/>
            <person name="Niskanen T."/>
            <person name="Noordeloos M.E."/>
            <person name="Ohm R.A."/>
            <person name="Ortiz-Santana B."/>
            <person name="Ovrebo C."/>
            <person name="Racz N."/>
            <person name="Riley R."/>
            <person name="Savchenko A."/>
            <person name="Shiryaev A."/>
            <person name="Soop K."/>
            <person name="Spirin V."/>
            <person name="Szebenyi C."/>
            <person name="Tomsovsky M."/>
            <person name="Tulloss R.E."/>
            <person name="Uehling J."/>
            <person name="Grigoriev I.V."/>
            <person name="Vagvolgyi C."/>
            <person name="Papp T."/>
            <person name="Martin F.M."/>
            <person name="Miettinen O."/>
            <person name="Hibbett D.S."/>
            <person name="Nagy L.G."/>
        </authorList>
    </citation>
    <scope>NUCLEOTIDE SEQUENCE [LARGE SCALE GENOMIC DNA]</scope>
    <source>
        <strain evidence="4 5">CBS 962.96</strain>
    </source>
</reference>
<evidence type="ECO:0000259" key="3">
    <source>
        <dbReference type="PROSITE" id="PS50137"/>
    </source>
</evidence>
<dbReference type="SMART" id="SM00358">
    <property type="entry name" value="DSRM"/>
    <property type="match status" value="1"/>
</dbReference>
<dbReference type="Proteomes" id="UP000297245">
    <property type="component" value="Unassembled WGS sequence"/>
</dbReference>
<dbReference type="Pfam" id="PF00035">
    <property type="entry name" value="dsrm"/>
    <property type="match status" value="1"/>
</dbReference>
<feature type="domain" description="DRBM" evidence="3">
    <location>
        <begin position="1"/>
        <end position="64"/>
    </location>
</feature>
<organism evidence="4 5">
    <name type="scientific">Dendrothele bispora (strain CBS 962.96)</name>
    <dbReference type="NCBI Taxonomy" id="1314807"/>
    <lineage>
        <taxon>Eukaryota</taxon>
        <taxon>Fungi</taxon>
        <taxon>Dikarya</taxon>
        <taxon>Basidiomycota</taxon>
        <taxon>Agaricomycotina</taxon>
        <taxon>Agaricomycetes</taxon>
        <taxon>Agaricomycetidae</taxon>
        <taxon>Agaricales</taxon>
        <taxon>Agaricales incertae sedis</taxon>
        <taxon>Dendrothele</taxon>
    </lineage>
</organism>
<evidence type="ECO:0000256" key="1">
    <source>
        <dbReference type="PROSITE-ProRule" id="PRU00266"/>
    </source>
</evidence>